<accession>A0AAV5A166</accession>
<evidence type="ECO:0000313" key="1">
    <source>
        <dbReference type="EMBL" id="GJJ06740.1"/>
    </source>
</evidence>
<organism evidence="1 2">
    <name type="scientific">Clathrus columnatus</name>
    <dbReference type="NCBI Taxonomy" id="1419009"/>
    <lineage>
        <taxon>Eukaryota</taxon>
        <taxon>Fungi</taxon>
        <taxon>Dikarya</taxon>
        <taxon>Basidiomycota</taxon>
        <taxon>Agaricomycotina</taxon>
        <taxon>Agaricomycetes</taxon>
        <taxon>Phallomycetidae</taxon>
        <taxon>Phallales</taxon>
        <taxon>Clathraceae</taxon>
        <taxon>Clathrus</taxon>
    </lineage>
</organism>
<dbReference type="AlphaFoldDB" id="A0AAV5A166"/>
<gene>
    <name evidence="1" type="ORF">Clacol_000936</name>
</gene>
<protein>
    <submittedName>
        <fullName evidence="1">Uncharacterized protein</fullName>
    </submittedName>
</protein>
<dbReference type="Proteomes" id="UP001050691">
    <property type="component" value="Unassembled WGS sequence"/>
</dbReference>
<name>A0AAV5A166_9AGAM</name>
<keyword evidence="2" id="KW-1185">Reference proteome</keyword>
<comment type="caution">
    <text evidence="1">The sequence shown here is derived from an EMBL/GenBank/DDBJ whole genome shotgun (WGS) entry which is preliminary data.</text>
</comment>
<reference evidence="1" key="1">
    <citation type="submission" date="2021-10" db="EMBL/GenBank/DDBJ databases">
        <title>De novo Genome Assembly of Clathrus columnatus (Basidiomycota, Fungi) Using Illumina and Nanopore Sequence Data.</title>
        <authorList>
            <person name="Ogiso-Tanaka E."/>
            <person name="Itagaki H."/>
            <person name="Hosoya T."/>
            <person name="Hosaka K."/>
        </authorList>
    </citation>
    <scope>NUCLEOTIDE SEQUENCE</scope>
    <source>
        <strain evidence="1">MO-923</strain>
    </source>
</reference>
<dbReference type="EMBL" id="BPWL01000001">
    <property type="protein sequence ID" value="GJJ06740.1"/>
    <property type="molecule type" value="Genomic_DNA"/>
</dbReference>
<evidence type="ECO:0000313" key="2">
    <source>
        <dbReference type="Proteomes" id="UP001050691"/>
    </source>
</evidence>
<proteinExistence type="predicted"/>
<sequence>MSCTTPKVPTSNITEVSQFNSKFGDQTRNFIEALKLPSALDPSVLSYKTRSGTYYVNELEDPNIVRSFIQYYVDDAIEGPFITLDTAPIIDNMTKFIHGLVGVAKNLSTFSGSSSTSYRGTFFGSDSVFKAIIAVYIADVSNLYDNKPGSVVQLAYHAFLTAQKAN</sequence>